<dbReference type="PANTHER" id="PTHR11739:SF4">
    <property type="entry name" value="CITRATE SYNTHASE, PEROXISOMAL"/>
    <property type="match status" value="1"/>
</dbReference>
<dbReference type="Pfam" id="PF00285">
    <property type="entry name" value="Citrate_synt"/>
    <property type="match status" value="1"/>
</dbReference>
<dbReference type="Gene3D" id="1.10.580.10">
    <property type="entry name" value="Citrate Synthase, domain 1"/>
    <property type="match status" value="1"/>
</dbReference>
<sequence length="382" mass="42401">MADDLKKGLEGVLVAESELSSIDGDVGRLVYRGYPIEALAEGASYEEVLYLLWHGHLPDERELSSFTEAMVAEREVDDAILETVRRLAEADEEPMAALRTATSMLSATEPEGDANAEDLDASLRKGRRITAKIPTVLAAFERYRQGDEPVDPNPELGLAANFLYMFTGTEPDEIAAETFDQALILHADHGLNASTFTSMVIASTMADVYSAITGGIGALSGPLHGGANQDVMEVLIEIDESDLDPHDWVEQATEEGRRIPGFGHRVYNVKDPRAHILQQRSEELAETGERKWYDITTTIERYLTEEKGLVEKGIAPNVDFYSGSVYYQLGIPIDMYTPIFAMSRAGGWIAHVLEYQDDNRLIRPRARYTGPEDQTFVPLEER</sequence>
<evidence type="ECO:0000256" key="2">
    <source>
        <dbReference type="ARBA" id="ARBA00010566"/>
    </source>
</evidence>
<dbReference type="InterPro" id="IPR024176">
    <property type="entry name" value="Citrate_synthase_bac-typ"/>
</dbReference>
<dbReference type="InterPro" id="IPR011278">
    <property type="entry name" value="2-MeCitrate/Citrate_synth_II"/>
</dbReference>
<organism evidence="9 10">
    <name type="scientific">Natronosalvus hydrolyticus</name>
    <dbReference type="NCBI Taxonomy" id="2979988"/>
    <lineage>
        <taxon>Archaea</taxon>
        <taxon>Methanobacteriati</taxon>
        <taxon>Methanobacteriota</taxon>
        <taxon>Stenosarchaea group</taxon>
        <taxon>Halobacteria</taxon>
        <taxon>Halobacteriales</taxon>
        <taxon>Natrialbaceae</taxon>
        <taxon>Natronosalvus</taxon>
    </lineage>
</organism>
<accession>A0AAP2Z5D3</accession>
<keyword evidence="4 6" id="KW-0808">Transferase</keyword>
<name>A0AAP2Z5D3_9EURY</name>
<dbReference type="PRINTS" id="PR00143">
    <property type="entry name" value="CITRTSNTHASE"/>
</dbReference>
<dbReference type="InterPro" id="IPR002020">
    <property type="entry name" value="Citrate_synthase"/>
</dbReference>
<evidence type="ECO:0000313" key="9">
    <source>
        <dbReference type="EMBL" id="MCU4751034.1"/>
    </source>
</evidence>
<dbReference type="InterPro" id="IPR016143">
    <property type="entry name" value="Citrate_synth-like_sm_a-sub"/>
</dbReference>
<feature type="active site" evidence="7">
    <location>
        <position position="264"/>
    </location>
</feature>
<feature type="active site" evidence="7">
    <location>
        <position position="319"/>
    </location>
</feature>
<dbReference type="AlphaFoldDB" id="A0AAP2Z5D3"/>
<dbReference type="NCBIfam" id="TIGR01800">
    <property type="entry name" value="cit_synth_II"/>
    <property type="match status" value="1"/>
</dbReference>
<dbReference type="Gene3D" id="1.10.230.10">
    <property type="entry name" value="Cytochrome P450-Terp, domain 2"/>
    <property type="match status" value="1"/>
</dbReference>
<keyword evidence="10" id="KW-1185">Reference proteome</keyword>
<dbReference type="PANTHER" id="PTHR11739">
    <property type="entry name" value="CITRATE SYNTHASE"/>
    <property type="match status" value="1"/>
</dbReference>
<dbReference type="GO" id="GO:0006099">
    <property type="term" value="P:tricarboxylic acid cycle"/>
    <property type="evidence" value="ECO:0007669"/>
    <property type="project" value="UniProtKB-KW"/>
</dbReference>
<dbReference type="GO" id="GO:0005975">
    <property type="term" value="P:carbohydrate metabolic process"/>
    <property type="evidence" value="ECO:0007669"/>
    <property type="project" value="TreeGrafter"/>
</dbReference>
<evidence type="ECO:0000256" key="4">
    <source>
        <dbReference type="ARBA" id="ARBA00022679"/>
    </source>
</evidence>
<dbReference type="InterPro" id="IPR036969">
    <property type="entry name" value="Citrate_synthase_sf"/>
</dbReference>
<evidence type="ECO:0000313" key="10">
    <source>
        <dbReference type="Proteomes" id="UP001321047"/>
    </source>
</evidence>
<evidence type="ECO:0000256" key="6">
    <source>
        <dbReference type="PIRNR" id="PIRNR001369"/>
    </source>
</evidence>
<comment type="similarity">
    <text evidence="2 6 8">Belongs to the citrate synthase family.</text>
</comment>
<protein>
    <recommendedName>
        <fullName evidence="6 8">Citrate synthase</fullName>
        <ecNumber evidence="6">2.3.3.16</ecNumber>
    </recommendedName>
</protein>
<keyword evidence="3" id="KW-0816">Tricarboxylic acid cycle</keyword>
<dbReference type="GO" id="GO:0005829">
    <property type="term" value="C:cytosol"/>
    <property type="evidence" value="ECO:0007669"/>
    <property type="project" value="TreeGrafter"/>
</dbReference>
<dbReference type="EMBL" id="JAOPJZ010000002">
    <property type="protein sequence ID" value="MCU4751034.1"/>
    <property type="molecule type" value="Genomic_DNA"/>
</dbReference>
<evidence type="ECO:0000256" key="5">
    <source>
        <dbReference type="ARBA" id="ARBA00049288"/>
    </source>
</evidence>
<dbReference type="PIRSF" id="PIRSF001369">
    <property type="entry name" value="Citrate_synth"/>
    <property type="match status" value="1"/>
</dbReference>
<reference evidence="9 10" key="1">
    <citation type="submission" date="2022-09" db="EMBL/GenBank/DDBJ databases">
        <title>Enrichment on poylsaccharides allowed isolation of novel metabolic and taxonomic groups of Haloarchaea.</title>
        <authorList>
            <person name="Sorokin D.Y."/>
            <person name="Elcheninov A.G."/>
            <person name="Khizhniak T.V."/>
            <person name="Kolganova T.V."/>
            <person name="Kublanov I.V."/>
        </authorList>
    </citation>
    <scope>NUCLEOTIDE SEQUENCE [LARGE SCALE GENOMIC DNA]</scope>
    <source>
        <strain evidence="9 10">AArc-curdl1</strain>
    </source>
</reference>
<evidence type="ECO:0000256" key="1">
    <source>
        <dbReference type="ARBA" id="ARBA00005163"/>
    </source>
</evidence>
<dbReference type="SUPFAM" id="SSF48256">
    <property type="entry name" value="Citrate synthase"/>
    <property type="match status" value="1"/>
</dbReference>
<dbReference type="Proteomes" id="UP001321047">
    <property type="component" value="Unassembled WGS sequence"/>
</dbReference>
<dbReference type="EC" id="2.3.3.16" evidence="6"/>
<dbReference type="NCBIfam" id="NF041301">
    <property type="entry name" value="Cit_synth_Halo_CitZ"/>
    <property type="match status" value="1"/>
</dbReference>
<dbReference type="GO" id="GO:0036440">
    <property type="term" value="F:citrate synthase activity"/>
    <property type="evidence" value="ECO:0007669"/>
    <property type="project" value="UniProtKB-EC"/>
</dbReference>
<comment type="catalytic activity">
    <reaction evidence="5 6">
        <text>oxaloacetate + acetyl-CoA + H2O = citrate + CoA + H(+)</text>
        <dbReference type="Rhea" id="RHEA:16845"/>
        <dbReference type="ChEBI" id="CHEBI:15377"/>
        <dbReference type="ChEBI" id="CHEBI:15378"/>
        <dbReference type="ChEBI" id="CHEBI:16452"/>
        <dbReference type="ChEBI" id="CHEBI:16947"/>
        <dbReference type="ChEBI" id="CHEBI:57287"/>
        <dbReference type="ChEBI" id="CHEBI:57288"/>
        <dbReference type="EC" id="2.3.3.16"/>
    </reaction>
</comment>
<evidence type="ECO:0000256" key="3">
    <source>
        <dbReference type="ARBA" id="ARBA00022532"/>
    </source>
</evidence>
<dbReference type="InterPro" id="IPR016142">
    <property type="entry name" value="Citrate_synth-like_lrg_a-sub"/>
</dbReference>
<comment type="pathway">
    <text evidence="1">Carbohydrate metabolism; tricarboxylic acid cycle.</text>
</comment>
<proteinExistence type="inferred from homology"/>
<evidence type="ECO:0000256" key="7">
    <source>
        <dbReference type="PIRSR" id="PIRSR001369-1"/>
    </source>
</evidence>
<dbReference type="InterPro" id="IPR054872">
    <property type="entry name" value="Cit_synth_Halo_CitZ"/>
</dbReference>
<gene>
    <name evidence="9" type="ORF">OB919_03400</name>
</gene>
<evidence type="ECO:0000256" key="8">
    <source>
        <dbReference type="RuleBase" id="RU000441"/>
    </source>
</evidence>
<dbReference type="RefSeq" id="WP_342806411.1">
    <property type="nucleotide sequence ID" value="NZ_JAOPJZ010000002.1"/>
</dbReference>
<comment type="caution">
    <text evidence="9">The sequence shown here is derived from an EMBL/GenBank/DDBJ whole genome shotgun (WGS) entry which is preliminary data.</text>
</comment>